<comment type="similarity">
    <text evidence="1">Belongs to the UPF0047 family.</text>
</comment>
<dbReference type="EMBL" id="VTPS01000025">
    <property type="protein sequence ID" value="TZE80722.1"/>
    <property type="molecule type" value="Genomic_DNA"/>
</dbReference>
<dbReference type="PROSITE" id="PS01314">
    <property type="entry name" value="UPF0047"/>
    <property type="match status" value="1"/>
</dbReference>
<reference evidence="2 3" key="1">
    <citation type="submission" date="2019-08" db="EMBL/GenBank/DDBJ databases">
        <title>Calorimonas adulescens gen. nov., sp. nov., an anaerobic thermophilic bacterium from Sakhalin hot spring.</title>
        <authorList>
            <person name="Khomyakova M.A."/>
            <person name="Merkel A.Y."/>
            <person name="Novikov A."/>
            <person name="Bonch-Osmolovskaya E.A."/>
            <person name="Slobodkin A.I."/>
        </authorList>
    </citation>
    <scope>NUCLEOTIDE SEQUENCE [LARGE SCALE GENOMIC DNA]</scope>
    <source>
        <strain evidence="2 3">A05MB</strain>
    </source>
</reference>
<dbReference type="InterPro" id="IPR001602">
    <property type="entry name" value="UPF0047_YjbQ-like"/>
</dbReference>
<dbReference type="InterPro" id="IPR035917">
    <property type="entry name" value="YjbQ-like_sf"/>
</dbReference>
<keyword evidence="3" id="KW-1185">Reference proteome</keyword>
<comment type="caution">
    <text evidence="2">The sequence shown here is derived from an EMBL/GenBank/DDBJ whole genome shotgun (WGS) entry which is preliminary data.</text>
</comment>
<dbReference type="NCBIfam" id="TIGR00149">
    <property type="entry name" value="TIGR00149_YjbQ"/>
    <property type="match status" value="1"/>
</dbReference>
<evidence type="ECO:0000313" key="2">
    <source>
        <dbReference type="EMBL" id="TZE80722.1"/>
    </source>
</evidence>
<gene>
    <name evidence="2" type="ORF">FWJ32_12260</name>
</gene>
<sequence>MKMINVNTHKRQEFVDITREIEEIVVSSGVKDGACLIYVPHTTAGVMINENADPDVIYDVDGFFKDMVPQSLHFKHREGNSDAHIKSGLIGTSLMVPISGGGLALGTWQGIYFAEFDGPRHRNVYITILKGIDND</sequence>
<dbReference type="Pfam" id="PF01894">
    <property type="entry name" value="YjbQ"/>
    <property type="match status" value="1"/>
</dbReference>
<proteinExistence type="inferred from homology"/>
<dbReference type="PIRSF" id="PIRSF004681">
    <property type="entry name" value="UCP004681"/>
    <property type="match status" value="1"/>
</dbReference>
<protein>
    <submittedName>
        <fullName evidence="2">YjbQ family protein</fullName>
    </submittedName>
</protein>
<name>A0A5D8Q8C1_9THEO</name>
<accession>A0A5D8Q8C1</accession>
<dbReference type="PANTHER" id="PTHR30615">
    <property type="entry name" value="UNCHARACTERIZED PROTEIN YJBQ-RELATED"/>
    <property type="match status" value="1"/>
</dbReference>
<organism evidence="2 3">
    <name type="scientific">Calorimonas adulescens</name>
    <dbReference type="NCBI Taxonomy" id="2606906"/>
    <lineage>
        <taxon>Bacteria</taxon>
        <taxon>Bacillati</taxon>
        <taxon>Bacillota</taxon>
        <taxon>Clostridia</taxon>
        <taxon>Thermoanaerobacterales</taxon>
        <taxon>Thermoanaerobacteraceae</taxon>
        <taxon>Calorimonas</taxon>
    </lineage>
</organism>
<dbReference type="RefSeq" id="WP_149546255.1">
    <property type="nucleotide sequence ID" value="NZ_VTPS01000025.1"/>
</dbReference>
<dbReference type="SUPFAM" id="SSF111038">
    <property type="entry name" value="YjbQ-like"/>
    <property type="match status" value="1"/>
</dbReference>
<dbReference type="Gene3D" id="2.60.120.460">
    <property type="entry name" value="YjbQ-like"/>
    <property type="match status" value="1"/>
</dbReference>
<dbReference type="PANTHER" id="PTHR30615:SF8">
    <property type="entry name" value="UPF0047 PROTEIN C4A8.02C"/>
    <property type="match status" value="1"/>
</dbReference>
<dbReference type="AlphaFoldDB" id="A0A5D8Q8C1"/>
<evidence type="ECO:0000313" key="3">
    <source>
        <dbReference type="Proteomes" id="UP000322976"/>
    </source>
</evidence>
<dbReference type="Proteomes" id="UP000322976">
    <property type="component" value="Unassembled WGS sequence"/>
</dbReference>
<evidence type="ECO:0000256" key="1">
    <source>
        <dbReference type="ARBA" id="ARBA00005534"/>
    </source>
</evidence>